<feature type="domain" description="ATPase AAA-type core" evidence="2">
    <location>
        <begin position="433"/>
        <end position="513"/>
    </location>
</feature>
<dbReference type="AlphaFoldDB" id="A0A399R7Y7"/>
<dbReference type="PANTHER" id="PTHR43581">
    <property type="entry name" value="ATP/GTP PHOSPHATASE"/>
    <property type="match status" value="1"/>
</dbReference>
<reference evidence="3 4" key="1">
    <citation type="submission" date="2018-08" db="EMBL/GenBank/DDBJ databases">
        <title>Henriciella mobilis sp. nov., isolated from seawater.</title>
        <authorList>
            <person name="Cheng H."/>
            <person name="Wu Y.-H."/>
            <person name="Xu X.-W."/>
            <person name="Guo L.-L."/>
        </authorList>
    </citation>
    <scope>NUCLEOTIDE SEQUENCE [LARGE SCALE GENOMIC DNA]</scope>
    <source>
        <strain evidence="3 4">CCUG66934</strain>
    </source>
</reference>
<keyword evidence="4" id="KW-1185">Reference proteome</keyword>
<gene>
    <name evidence="3" type="ORF">D1224_02565</name>
</gene>
<dbReference type="Pfam" id="PF13175">
    <property type="entry name" value="AAA_15"/>
    <property type="match status" value="1"/>
</dbReference>
<evidence type="ECO:0000259" key="1">
    <source>
        <dbReference type="Pfam" id="PF13175"/>
    </source>
</evidence>
<dbReference type="RefSeq" id="WP_119378366.1">
    <property type="nucleotide sequence ID" value="NZ_QWGB01000004.1"/>
</dbReference>
<dbReference type="InterPro" id="IPR027417">
    <property type="entry name" value="P-loop_NTPase"/>
</dbReference>
<proteinExistence type="predicted"/>
<sequence>MITELRLRNYKGFESAEISIRPLTFLVGKNSSGKTSFLQFLLALHQSHRHTRRRNPSIFEHNGPLVKFGPAQNLWRSKDTSLPLEFSVKFDDSAFKHSMFQARAAFAAWLRDHGLELADQILNYRNNADSESADARTADEALKNTEIEAKIREAIDVIDEFEDYEINFLSSMHRCAQSIFQLQEFAPDDFFVPNRKSEKFKHRGPIGFGSLRRPQISKLAESDIACCIELIDNLTNIQVRKGIFLNYELEANEQYDVYAKSIDVLTSNNRLLLGINIDNPSKEGNSIFTNIRSDFVSRNIGSFASGLNSNYIKGYLNGFLDIFSQGPDLIFESEDIPRTAALAAYIIERAQDLAFDGCMRHQVSHVPPLRAHPRRYYYEDLSSSVDDEALFTRLENSSIKKSINEWLSEFGIKIDIASLEQVIRKIIVSPNINSDLELEISDVGFGFSQVLPVIVAIISARPGSLVLVEQPEVHLHPDMQASIGNLFTRLVDKVIDGDEPIRFIVETHSEYLLTEVRAQIAKGKISSDQVSILHFTSDETGKNIVARADISETGMISWPSNFIDRHYRNQADIINSQFEVSEPKD</sequence>
<protein>
    <recommendedName>
        <fullName evidence="5">DUF3696 domain-containing protein</fullName>
    </recommendedName>
</protein>
<dbReference type="OrthoDB" id="3322489at2"/>
<evidence type="ECO:0008006" key="5">
    <source>
        <dbReference type="Google" id="ProtNLM"/>
    </source>
</evidence>
<organism evidence="3 4">
    <name type="scientific">Henriciella barbarensis</name>
    <dbReference type="NCBI Taxonomy" id="86342"/>
    <lineage>
        <taxon>Bacteria</taxon>
        <taxon>Pseudomonadati</taxon>
        <taxon>Pseudomonadota</taxon>
        <taxon>Alphaproteobacteria</taxon>
        <taxon>Hyphomonadales</taxon>
        <taxon>Hyphomonadaceae</taxon>
        <taxon>Henriciella</taxon>
    </lineage>
</organism>
<dbReference type="Proteomes" id="UP000265431">
    <property type="component" value="Unassembled WGS sequence"/>
</dbReference>
<dbReference type="PANTHER" id="PTHR43581:SF2">
    <property type="entry name" value="EXCINUCLEASE ATPASE SUBUNIT"/>
    <property type="match status" value="1"/>
</dbReference>
<evidence type="ECO:0000313" key="4">
    <source>
        <dbReference type="Proteomes" id="UP000265431"/>
    </source>
</evidence>
<feature type="domain" description="Endonuclease GajA/Old nuclease/RecF-like AAA" evidence="1">
    <location>
        <begin position="1"/>
        <end position="130"/>
    </location>
</feature>
<dbReference type="InterPro" id="IPR041685">
    <property type="entry name" value="AAA_GajA/Old/RecF-like"/>
</dbReference>
<dbReference type="Pfam" id="PF13304">
    <property type="entry name" value="AAA_21"/>
    <property type="match status" value="1"/>
</dbReference>
<dbReference type="EMBL" id="QWGB01000004">
    <property type="protein sequence ID" value="RIJ26017.1"/>
    <property type="molecule type" value="Genomic_DNA"/>
</dbReference>
<evidence type="ECO:0000259" key="2">
    <source>
        <dbReference type="Pfam" id="PF13304"/>
    </source>
</evidence>
<dbReference type="InterPro" id="IPR003959">
    <property type="entry name" value="ATPase_AAA_core"/>
</dbReference>
<name>A0A399R7Y7_9PROT</name>
<dbReference type="Gene3D" id="3.40.50.300">
    <property type="entry name" value="P-loop containing nucleotide triphosphate hydrolases"/>
    <property type="match status" value="1"/>
</dbReference>
<accession>A0A399R7Y7</accession>
<dbReference type="InterPro" id="IPR051396">
    <property type="entry name" value="Bact_Antivir_Def_Nuclease"/>
</dbReference>
<comment type="caution">
    <text evidence="3">The sequence shown here is derived from an EMBL/GenBank/DDBJ whole genome shotgun (WGS) entry which is preliminary data.</text>
</comment>
<evidence type="ECO:0000313" key="3">
    <source>
        <dbReference type="EMBL" id="RIJ26017.1"/>
    </source>
</evidence>
<dbReference type="SUPFAM" id="SSF52540">
    <property type="entry name" value="P-loop containing nucleoside triphosphate hydrolases"/>
    <property type="match status" value="1"/>
</dbReference>